<organism evidence="1 2">
    <name type="scientific">Fusarium solani</name>
    <name type="common">Filamentous fungus</name>
    <dbReference type="NCBI Taxonomy" id="169388"/>
    <lineage>
        <taxon>Eukaryota</taxon>
        <taxon>Fungi</taxon>
        <taxon>Dikarya</taxon>
        <taxon>Ascomycota</taxon>
        <taxon>Pezizomycotina</taxon>
        <taxon>Sordariomycetes</taxon>
        <taxon>Hypocreomycetidae</taxon>
        <taxon>Hypocreales</taxon>
        <taxon>Nectriaceae</taxon>
        <taxon>Fusarium</taxon>
        <taxon>Fusarium solani species complex</taxon>
    </lineage>
</organism>
<comment type="caution">
    <text evidence="1">The sequence shown here is derived from an EMBL/GenBank/DDBJ whole genome shotgun (WGS) entry which is preliminary data.</text>
</comment>
<evidence type="ECO:0000313" key="1">
    <source>
        <dbReference type="EMBL" id="KAH7258814.1"/>
    </source>
</evidence>
<dbReference type="EMBL" id="JAGTJS010000009">
    <property type="protein sequence ID" value="KAH7258814.1"/>
    <property type="molecule type" value="Genomic_DNA"/>
</dbReference>
<gene>
    <name evidence="1" type="ORF">B0J15DRAFT_494429</name>
</gene>
<sequence length="150" mass="15865">MQSLVSGVEDTLFLAAMAPPRPPLPRRLLVPLLLAFVCVSELSIDGRGVCERLGGLLCISSSDCESIRRALGFEAGRVRLGLGLARGVGVDLSVCAGVEVRARCPTVPAAFSSLGTSSLPLMGLRGWPRRLVIISGSRMRRSGSSRSRGF</sequence>
<dbReference type="AlphaFoldDB" id="A0A9P9HJL1"/>
<evidence type="ECO:0000313" key="2">
    <source>
        <dbReference type="Proteomes" id="UP000736672"/>
    </source>
</evidence>
<accession>A0A9P9HJL1</accession>
<proteinExistence type="predicted"/>
<reference evidence="1" key="1">
    <citation type="journal article" date="2021" name="Nat. Commun.">
        <title>Genetic determinants of endophytism in the Arabidopsis root mycobiome.</title>
        <authorList>
            <person name="Mesny F."/>
            <person name="Miyauchi S."/>
            <person name="Thiergart T."/>
            <person name="Pickel B."/>
            <person name="Atanasova L."/>
            <person name="Karlsson M."/>
            <person name="Huettel B."/>
            <person name="Barry K.W."/>
            <person name="Haridas S."/>
            <person name="Chen C."/>
            <person name="Bauer D."/>
            <person name="Andreopoulos W."/>
            <person name="Pangilinan J."/>
            <person name="LaButti K."/>
            <person name="Riley R."/>
            <person name="Lipzen A."/>
            <person name="Clum A."/>
            <person name="Drula E."/>
            <person name="Henrissat B."/>
            <person name="Kohler A."/>
            <person name="Grigoriev I.V."/>
            <person name="Martin F.M."/>
            <person name="Hacquard S."/>
        </authorList>
    </citation>
    <scope>NUCLEOTIDE SEQUENCE</scope>
    <source>
        <strain evidence="1">FSSC 5 MPI-SDFR-AT-0091</strain>
    </source>
</reference>
<keyword evidence="2" id="KW-1185">Reference proteome</keyword>
<dbReference type="Proteomes" id="UP000736672">
    <property type="component" value="Unassembled WGS sequence"/>
</dbReference>
<name>A0A9P9HJL1_FUSSL</name>
<protein>
    <submittedName>
        <fullName evidence="1">Uncharacterized protein</fullName>
    </submittedName>
</protein>